<dbReference type="EMBL" id="JAJJVQ010000001">
    <property type="protein sequence ID" value="MCO5780346.1"/>
    <property type="molecule type" value="Genomic_DNA"/>
</dbReference>
<name>A0ABT1B396_9ENTR</name>
<dbReference type="Proteomes" id="UP001139290">
    <property type="component" value="Unassembled WGS sequence"/>
</dbReference>
<comment type="caution">
    <text evidence="1">The sequence shown here is derived from an EMBL/GenBank/DDBJ whole genome shotgun (WGS) entry which is preliminary data.</text>
</comment>
<organism evidence="1 2">
    <name type="scientific">Citrobacter meridianamericanus</name>
    <dbReference type="NCBI Taxonomy" id="2894201"/>
    <lineage>
        <taxon>Bacteria</taxon>
        <taxon>Pseudomonadati</taxon>
        <taxon>Pseudomonadota</taxon>
        <taxon>Gammaproteobacteria</taxon>
        <taxon>Enterobacterales</taxon>
        <taxon>Enterobacteriaceae</taxon>
        <taxon>Citrobacter</taxon>
    </lineage>
</organism>
<protein>
    <submittedName>
        <fullName evidence="1">Uncharacterized protein</fullName>
    </submittedName>
</protein>
<proteinExistence type="predicted"/>
<reference evidence="1" key="1">
    <citation type="submission" date="2021-11" db="EMBL/GenBank/DDBJ databases">
        <title>Citrobacter meridianamericanus sp. nov. isolated from soil.</title>
        <authorList>
            <person name="Furlan J.P.R."/>
            <person name="Stehling E.G."/>
        </authorList>
    </citation>
    <scope>NUCLEOTIDE SEQUENCE</scope>
    <source>
        <strain evidence="1">BR102</strain>
    </source>
</reference>
<sequence>MNSVLVFRLSMELVAADIISEYIPLKPVLDNRNELIQDQIQTYISLVSDNLSTWQKIGTQKGYTTAQTDQLIEFAFLLVKSDIASNFIGHSPVLCDRMTMIVESVIKYMNILNIPMSTSFDELSEKSVSIIMEKPKVMGRKNVKRFPRKGRK</sequence>
<gene>
    <name evidence="1" type="ORF">LOD26_03230</name>
</gene>
<dbReference type="RefSeq" id="WP_252837801.1">
    <property type="nucleotide sequence ID" value="NZ_JAJJVQ010000001.1"/>
</dbReference>
<evidence type="ECO:0000313" key="1">
    <source>
        <dbReference type="EMBL" id="MCO5780346.1"/>
    </source>
</evidence>
<evidence type="ECO:0000313" key="2">
    <source>
        <dbReference type="Proteomes" id="UP001139290"/>
    </source>
</evidence>
<keyword evidence="2" id="KW-1185">Reference proteome</keyword>
<accession>A0ABT1B396</accession>